<sequence length="337" mass="36992">MAKSKPLESDAGKARATLGDVLEGLAATDAILADHSRGAARRGAINFPAEEALVGETVRLMERWKLQTATLLRTLDAATLATGQEFGRLFDETIGQPSRGYFKRRMHLNNPSPSAIAGELEDQLAAAAILDEMLRTLRPALLKHYRECEDHLLRIIEQRQRVDFDIEDLQRRSDVLLLQIADRRSGIASGGDRVALAALEEERKVFVTEREALHAKELEFKPERETLQRLISIYEDFVDALNGHIASVNAMTGKLAVDNEQRITLLKAAQAQLDGPPGEAPAPVAALIAAFDANVLAGHDLFDRKAIADQAFARRLDARPETVQQPEDAENETAPGA</sequence>
<dbReference type="EMBL" id="PCDP01000035">
    <property type="protein sequence ID" value="PZM13848.1"/>
    <property type="molecule type" value="Genomic_DNA"/>
</dbReference>
<dbReference type="AlphaFoldDB" id="A0A2W4CSN6"/>
<organism evidence="2 3">
    <name type="scientific">Rhizobium tubonense</name>
    <dbReference type="NCBI Taxonomy" id="484088"/>
    <lineage>
        <taxon>Bacteria</taxon>
        <taxon>Pseudomonadati</taxon>
        <taxon>Pseudomonadota</taxon>
        <taxon>Alphaproteobacteria</taxon>
        <taxon>Hyphomicrobiales</taxon>
        <taxon>Rhizobiaceae</taxon>
        <taxon>Rhizobium/Agrobacterium group</taxon>
        <taxon>Rhizobium</taxon>
    </lineage>
</organism>
<gene>
    <name evidence="2" type="ORF">CPY51_13360</name>
</gene>
<dbReference type="OrthoDB" id="8305153at2"/>
<keyword evidence="3" id="KW-1185">Reference proteome</keyword>
<dbReference type="Proteomes" id="UP000248925">
    <property type="component" value="Unassembled WGS sequence"/>
</dbReference>
<feature type="region of interest" description="Disordered" evidence="1">
    <location>
        <begin position="318"/>
        <end position="337"/>
    </location>
</feature>
<evidence type="ECO:0000256" key="1">
    <source>
        <dbReference type="SAM" id="MobiDB-lite"/>
    </source>
</evidence>
<evidence type="ECO:0000313" key="3">
    <source>
        <dbReference type="Proteomes" id="UP000248925"/>
    </source>
</evidence>
<comment type="caution">
    <text evidence="2">The sequence shown here is derived from an EMBL/GenBank/DDBJ whole genome shotgun (WGS) entry which is preliminary data.</text>
</comment>
<protein>
    <submittedName>
        <fullName evidence="2">Uncharacterized protein</fullName>
    </submittedName>
</protein>
<accession>A0A2W4CSN6</accession>
<dbReference type="RefSeq" id="WP_111160700.1">
    <property type="nucleotide sequence ID" value="NZ_PCDP01000035.1"/>
</dbReference>
<reference evidence="2 3" key="1">
    <citation type="journal article" date="2018" name="Sci. Rep.">
        <title>Rhizobium tumorigenes sp. nov., a novel plant tumorigenic bacterium isolated from cane gall tumors on thornless blackberry.</title>
        <authorList>
            <person name="Kuzmanovi N."/>
            <person name="Smalla K."/>
            <person name="Gronow S."/>
            <person name="PuBawska J."/>
        </authorList>
    </citation>
    <scope>NUCLEOTIDE SEQUENCE [LARGE SCALE GENOMIC DNA]</scope>
    <source>
        <strain evidence="2 3">CCBAU 85046</strain>
    </source>
</reference>
<evidence type="ECO:0000313" key="2">
    <source>
        <dbReference type="EMBL" id="PZM13848.1"/>
    </source>
</evidence>
<proteinExistence type="predicted"/>
<name>A0A2W4CSN6_9HYPH</name>